<dbReference type="EMBL" id="BKCJ010007798">
    <property type="protein sequence ID" value="GEU79065.1"/>
    <property type="molecule type" value="Genomic_DNA"/>
</dbReference>
<evidence type="ECO:0000259" key="2">
    <source>
        <dbReference type="Pfam" id="PF07727"/>
    </source>
</evidence>
<sequence>MSAPNSIHNFDDEGVEDLVTLICKLDISDPLYLHPNDSNALTVVSIKLKRTKNYQVWSCAMLLALEGKNKMGFIDGSCRRLNTDEVLGKQWDMVNTIVLGWILNFISEELFMGQFFSKRTIHIWEELKQTYDKFLMGLDDYYMQIRSSILSKEILPDVRSDYATISSEESHRVASGSIVGSSQRNRAPAFVSNVPNRGVVQMGQSSNTAPRPNNFHYNKQGGGSSLVCENCGFNCHTIDRCFKTIGYLVDFRKRNLGKTHDWHYRLGHPAEPVLNVLKEMPSDDERVDPNLNSNNKSQSASSRSSESGRDANTVDLSVNFKNDAHSSDDIFSTQDEGVTTLKENVFSEGNLDQNLSSSSQGVQNVRISSRQSMFPRNYNDSVVDSKVKYGIEKYVSKSDYSLYTKSDKGVFLALLVYADDIIITGNNVSKIKKFKVFLKFKFVIKDLGKLKYFLDNEVIDTENGICLNQRKYVIELLSEYGMIACKPVNTPLMSKLIISNKATKKDPILDNVTDYQKLMGKLIYLTNTRPDISYVVLFESVYAFSFKISSQNSFQDIEIS</sequence>
<dbReference type="PANTHER" id="PTHR37610">
    <property type="entry name" value="CCHC-TYPE DOMAIN-CONTAINING PROTEIN"/>
    <property type="match status" value="1"/>
</dbReference>
<dbReference type="PANTHER" id="PTHR37610:SF78">
    <property type="entry name" value="GAG-POLYPEPTIDE OF LTR COPIA-TYPE-RELATED"/>
    <property type="match status" value="1"/>
</dbReference>
<protein>
    <submittedName>
        <fullName evidence="4">Ribonuclease H-like domain-containing protein</fullName>
    </submittedName>
</protein>
<feature type="domain" description="Retrotransposon Copia-like N-terminal" evidence="3">
    <location>
        <begin position="34"/>
        <end position="78"/>
    </location>
</feature>
<comment type="caution">
    <text evidence="4">The sequence shown here is derived from an EMBL/GenBank/DDBJ whole genome shotgun (WGS) entry which is preliminary data.</text>
</comment>
<dbReference type="SUPFAM" id="SSF56672">
    <property type="entry name" value="DNA/RNA polymerases"/>
    <property type="match status" value="1"/>
</dbReference>
<feature type="domain" description="Reverse transcriptase Ty1/copia-type" evidence="2">
    <location>
        <begin position="379"/>
        <end position="493"/>
    </location>
</feature>
<reference evidence="4" key="1">
    <citation type="journal article" date="2019" name="Sci. Rep.">
        <title>Draft genome of Tanacetum cinerariifolium, the natural source of mosquito coil.</title>
        <authorList>
            <person name="Yamashiro T."/>
            <person name="Shiraishi A."/>
            <person name="Satake H."/>
            <person name="Nakayama K."/>
        </authorList>
    </citation>
    <scope>NUCLEOTIDE SEQUENCE</scope>
</reference>
<dbReference type="InterPro" id="IPR029472">
    <property type="entry name" value="Copia-like_N"/>
</dbReference>
<evidence type="ECO:0000259" key="3">
    <source>
        <dbReference type="Pfam" id="PF14244"/>
    </source>
</evidence>
<dbReference type="InterPro" id="IPR013103">
    <property type="entry name" value="RVT_2"/>
</dbReference>
<organism evidence="4">
    <name type="scientific">Tanacetum cinerariifolium</name>
    <name type="common">Dalmatian daisy</name>
    <name type="synonym">Chrysanthemum cinerariifolium</name>
    <dbReference type="NCBI Taxonomy" id="118510"/>
    <lineage>
        <taxon>Eukaryota</taxon>
        <taxon>Viridiplantae</taxon>
        <taxon>Streptophyta</taxon>
        <taxon>Embryophyta</taxon>
        <taxon>Tracheophyta</taxon>
        <taxon>Spermatophyta</taxon>
        <taxon>Magnoliopsida</taxon>
        <taxon>eudicotyledons</taxon>
        <taxon>Gunneridae</taxon>
        <taxon>Pentapetalae</taxon>
        <taxon>asterids</taxon>
        <taxon>campanulids</taxon>
        <taxon>Asterales</taxon>
        <taxon>Asteraceae</taxon>
        <taxon>Asteroideae</taxon>
        <taxon>Anthemideae</taxon>
        <taxon>Anthemidinae</taxon>
        <taxon>Tanacetum</taxon>
    </lineage>
</organism>
<name>A0A6L2N331_TANCI</name>
<proteinExistence type="predicted"/>
<dbReference type="AlphaFoldDB" id="A0A6L2N331"/>
<accession>A0A6L2N331</accession>
<feature type="compositionally biased region" description="Low complexity" evidence="1">
    <location>
        <begin position="290"/>
        <end position="305"/>
    </location>
</feature>
<evidence type="ECO:0000313" key="4">
    <source>
        <dbReference type="EMBL" id="GEU79065.1"/>
    </source>
</evidence>
<dbReference type="InterPro" id="IPR043502">
    <property type="entry name" value="DNA/RNA_pol_sf"/>
</dbReference>
<dbReference type="Pfam" id="PF07727">
    <property type="entry name" value="RVT_2"/>
    <property type="match status" value="1"/>
</dbReference>
<feature type="region of interest" description="Disordered" evidence="1">
    <location>
        <begin position="283"/>
        <end position="310"/>
    </location>
</feature>
<gene>
    <name evidence="4" type="ORF">Tci_051043</name>
</gene>
<evidence type="ECO:0000256" key="1">
    <source>
        <dbReference type="SAM" id="MobiDB-lite"/>
    </source>
</evidence>
<dbReference type="Pfam" id="PF14244">
    <property type="entry name" value="Retrotran_gag_3"/>
    <property type="match status" value="1"/>
</dbReference>